<comment type="caution">
    <text evidence="1">The sequence shown here is derived from an EMBL/GenBank/DDBJ whole genome shotgun (WGS) entry which is preliminary data.</text>
</comment>
<evidence type="ECO:0000313" key="2">
    <source>
        <dbReference type="Proteomes" id="UP001470230"/>
    </source>
</evidence>
<dbReference type="EMBL" id="JAPFFF010000002">
    <property type="protein sequence ID" value="KAK8897648.1"/>
    <property type="molecule type" value="Genomic_DNA"/>
</dbReference>
<name>A0ABR2L3N6_9EUKA</name>
<sequence>MKVDVNQRITIEQALNHIFLKDVDVSCAKNDLDFKTLRYELKDNEINKIIIFYRKDSRTRSRKSNE</sequence>
<keyword evidence="2" id="KW-1185">Reference proteome</keyword>
<gene>
    <name evidence="1" type="ORF">M9Y10_015611</name>
</gene>
<proteinExistence type="predicted"/>
<evidence type="ECO:0008006" key="3">
    <source>
        <dbReference type="Google" id="ProtNLM"/>
    </source>
</evidence>
<reference evidence="1 2" key="1">
    <citation type="submission" date="2024-04" db="EMBL/GenBank/DDBJ databases">
        <title>Tritrichomonas musculus Genome.</title>
        <authorList>
            <person name="Alves-Ferreira E."/>
            <person name="Grigg M."/>
            <person name="Lorenzi H."/>
            <person name="Galac M."/>
        </authorList>
    </citation>
    <scope>NUCLEOTIDE SEQUENCE [LARGE SCALE GENOMIC DNA]</scope>
    <source>
        <strain evidence="1 2">EAF2021</strain>
    </source>
</reference>
<protein>
    <recommendedName>
        <fullName evidence="3">Protein kinase domain-containing protein</fullName>
    </recommendedName>
</protein>
<dbReference type="Proteomes" id="UP001470230">
    <property type="component" value="Unassembled WGS sequence"/>
</dbReference>
<organism evidence="1 2">
    <name type="scientific">Tritrichomonas musculus</name>
    <dbReference type="NCBI Taxonomy" id="1915356"/>
    <lineage>
        <taxon>Eukaryota</taxon>
        <taxon>Metamonada</taxon>
        <taxon>Parabasalia</taxon>
        <taxon>Tritrichomonadida</taxon>
        <taxon>Tritrichomonadidae</taxon>
        <taxon>Tritrichomonas</taxon>
    </lineage>
</organism>
<accession>A0ABR2L3N6</accession>
<evidence type="ECO:0000313" key="1">
    <source>
        <dbReference type="EMBL" id="KAK8897648.1"/>
    </source>
</evidence>